<evidence type="ECO:0000256" key="5">
    <source>
        <dbReference type="ARBA" id="ARBA00022741"/>
    </source>
</evidence>
<dbReference type="EC" id="2.7.13.3" evidence="2"/>
<dbReference type="GO" id="GO:0005524">
    <property type="term" value="F:ATP binding"/>
    <property type="evidence" value="ECO:0007669"/>
    <property type="project" value="UniProtKB-KW"/>
</dbReference>
<dbReference type="GO" id="GO:0000155">
    <property type="term" value="F:phosphorelay sensor kinase activity"/>
    <property type="evidence" value="ECO:0007669"/>
    <property type="project" value="InterPro"/>
</dbReference>
<sequence length="391" mass="42099">MDAVGKDDGGGASGDDPTRVLAWEDRWRAVPARRRALVLDVVAVLLWGGVTLVGESGAALWWSVAAGALLALRRPAPTLVLLAVATIHVLTEPNVFPALGCAAYTVGVRARLGPSLLTLGVAAVAFAVAPWPEATPMGRLLDLAFMVVLPLLVGLYLRRTRQLLVAYRDRAEALSCQEQLATERAVLRERHRIAQEMHDSLGHKLSLIVLHAGALELGGKQGAQAELLRRTGQEAMRELRKVIGVLRDTDAGDRPLDHADQRAWVELVESSRRAGVPVVESVDQAVWRLDPVLRRTAHRVVREALTNVHKHAGVVPTRLFLRVVGEELRIVVRNAAPETPPASTAAGARSGLAMLAKRVALLGGTLEHGRLERGDYVVVVRIPVGEVSASS</sequence>
<dbReference type="InterPro" id="IPR050482">
    <property type="entry name" value="Sensor_HK_TwoCompSys"/>
</dbReference>
<feature type="domain" description="Signal transduction histidine kinase subgroup 3 dimerisation and phosphoacceptor" evidence="10">
    <location>
        <begin position="189"/>
        <end position="250"/>
    </location>
</feature>
<dbReference type="Gene3D" id="1.20.5.1930">
    <property type="match status" value="1"/>
</dbReference>
<dbReference type="SUPFAM" id="SSF55874">
    <property type="entry name" value="ATPase domain of HSP90 chaperone/DNA topoisomerase II/histidine kinase"/>
    <property type="match status" value="1"/>
</dbReference>
<dbReference type="Gene3D" id="3.30.565.10">
    <property type="entry name" value="Histidine kinase-like ATPase, C-terminal domain"/>
    <property type="match status" value="1"/>
</dbReference>
<evidence type="ECO:0000256" key="1">
    <source>
        <dbReference type="ARBA" id="ARBA00000085"/>
    </source>
</evidence>
<evidence type="ECO:0000313" key="11">
    <source>
        <dbReference type="EMBL" id="SHG43908.1"/>
    </source>
</evidence>
<keyword evidence="9" id="KW-0812">Transmembrane</keyword>
<feature type="transmembrane region" description="Helical" evidence="9">
    <location>
        <begin position="36"/>
        <end position="62"/>
    </location>
</feature>
<name>A0A1M5JTQ6_STRHI</name>
<reference evidence="11 12" key="1">
    <citation type="submission" date="2016-11" db="EMBL/GenBank/DDBJ databases">
        <authorList>
            <person name="Jaros S."/>
            <person name="Januszkiewicz K."/>
            <person name="Wedrychowicz H."/>
        </authorList>
    </citation>
    <scope>NUCLEOTIDE SEQUENCE [LARGE SCALE GENOMIC DNA]</scope>
    <source>
        <strain evidence="11 12">DSM 44523</strain>
    </source>
</reference>
<keyword evidence="9" id="KW-0472">Membrane</keyword>
<dbReference type="STRING" id="2017.SAMN05444320_10931"/>
<evidence type="ECO:0000313" key="12">
    <source>
        <dbReference type="Proteomes" id="UP000184501"/>
    </source>
</evidence>
<dbReference type="RefSeq" id="WP_073487581.1">
    <property type="nucleotide sequence ID" value="NZ_FQVN01000009.1"/>
</dbReference>
<dbReference type="PANTHER" id="PTHR24421">
    <property type="entry name" value="NITRATE/NITRITE SENSOR PROTEIN NARX-RELATED"/>
    <property type="match status" value="1"/>
</dbReference>
<dbReference type="InterPro" id="IPR011712">
    <property type="entry name" value="Sig_transdc_His_kin_sub3_dim/P"/>
</dbReference>
<keyword evidence="4" id="KW-0808">Transferase</keyword>
<evidence type="ECO:0000256" key="7">
    <source>
        <dbReference type="ARBA" id="ARBA00022840"/>
    </source>
</evidence>
<dbReference type="InterPro" id="IPR036890">
    <property type="entry name" value="HATPase_C_sf"/>
</dbReference>
<dbReference type="Proteomes" id="UP000184501">
    <property type="component" value="Unassembled WGS sequence"/>
</dbReference>
<keyword evidence="7" id="KW-0067">ATP-binding</keyword>
<keyword evidence="3" id="KW-0597">Phosphoprotein</keyword>
<evidence type="ECO:0000256" key="4">
    <source>
        <dbReference type="ARBA" id="ARBA00022679"/>
    </source>
</evidence>
<keyword evidence="6 11" id="KW-0418">Kinase</keyword>
<protein>
    <recommendedName>
        <fullName evidence="2">histidine kinase</fullName>
        <ecNumber evidence="2">2.7.13.3</ecNumber>
    </recommendedName>
</protein>
<keyword evidence="5" id="KW-0547">Nucleotide-binding</keyword>
<feature type="transmembrane region" description="Helical" evidence="9">
    <location>
        <begin position="112"/>
        <end position="131"/>
    </location>
</feature>
<dbReference type="CDD" id="cd16917">
    <property type="entry name" value="HATPase_UhpB-NarQ-NarX-like"/>
    <property type="match status" value="1"/>
</dbReference>
<evidence type="ECO:0000256" key="9">
    <source>
        <dbReference type="SAM" id="Phobius"/>
    </source>
</evidence>
<evidence type="ECO:0000256" key="3">
    <source>
        <dbReference type="ARBA" id="ARBA00022553"/>
    </source>
</evidence>
<dbReference type="Pfam" id="PF07730">
    <property type="entry name" value="HisKA_3"/>
    <property type="match status" value="1"/>
</dbReference>
<comment type="catalytic activity">
    <reaction evidence="1">
        <text>ATP + protein L-histidine = ADP + protein N-phospho-L-histidine.</text>
        <dbReference type="EC" id="2.7.13.3"/>
    </reaction>
</comment>
<feature type="transmembrane region" description="Helical" evidence="9">
    <location>
        <begin position="74"/>
        <end position="91"/>
    </location>
</feature>
<evidence type="ECO:0000256" key="6">
    <source>
        <dbReference type="ARBA" id="ARBA00022777"/>
    </source>
</evidence>
<keyword evidence="12" id="KW-1185">Reference proteome</keyword>
<accession>A0A1M5JTQ6</accession>
<dbReference type="GO" id="GO:0016020">
    <property type="term" value="C:membrane"/>
    <property type="evidence" value="ECO:0007669"/>
    <property type="project" value="InterPro"/>
</dbReference>
<organism evidence="11 12">
    <name type="scientific">Streptoalloteichus hindustanus</name>
    <dbReference type="NCBI Taxonomy" id="2017"/>
    <lineage>
        <taxon>Bacteria</taxon>
        <taxon>Bacillati</taxon>
        <taxon>Actinomycetota</taxon>
        <taxon>Actinomycetes</taxon>
        <taxon>Pseudonocardiales</taxon>
        <taxon>Pseudonocardiaceae</taxon>
        <taxon>Streptoalloteichus</taxon>
    </lineage>
</organism>
<dbReference type="EMBL" id="FQVN01000009">
    <property type="protein sequence ID" value="SHG43908.1"/>
    <property type="molecule type" value="Genomic_DNA"/>
</dbReference>
<gene>
    <name evidence="11" type="ORF">SAMN05444320_10931</name>
</gene>
<dbReference type="PANTHER" id="PTHR24421:SF10">
    <property type="entry name" value="NITRATE_NITRITE SENSOR PROTEIN NARQ"/>
    <property type="match status" value="1"/>
</dbReference>
<dbReference type="GO" id="GO:0046983">
    <property type="term" value="F:protein dimerization activity"/>
    <property type="evidence" value="ECO:0007669"/>
    <property type="project" value="InterPro"/>
</dbReference>
<dbReference type="OrthoDB" id="227596at2"/>
<keyword evidence="8" id="KW-0902">Two-component regulatory system</keyword>
<evidence type="ECO:0000256" key="2">
    <source>
        <dbReference type="ARBA" id="ARBA00012438"/>
    </source>
</evidence>
<evidence type="ECO:0000256" key="8">
    <source>
        <dbReference type="ARBA" id="ARBA00023012"/>
    </source>
</evidence>
<dbReference type="AlphaFoldDB" id="A0A1M5JTQ6"/>
<feature type="transmembrane region" description="Helical" evidence="9">
    <location>
        <begin position="137"/>
        <end position="157"/>
    </location>
</feature>
<proteinExistence type="predicted"/>
<evidence type="ECO:0000259" key="10">
    <source>
        <dbReference type="Pfam" id="PF07730"/>
    </source>
</evidence>
<keyword evidence="9" id="KW-1133">Transmembrane helix</keyword>